<comment type="function">
    <text evidence="5">May act as an export chaperone for the filament capping protein FliD.</text>
</comment>
<evidence type="ECO:0000256" key="1">
    <source>
        <dbReference type="ARBA" id="ARBA00004514"/>
    </source>
</evidence>
<evidence type="ECO:0000256" key="7">
    <source>
        <dbReference type="ARBA" id="ARBA00093797"/>
    </source>
</evidence>
<keyword evidence="10" id="KW-1185">Reference proteome</keyword>
<evidence type="ECO:0000256" key="6">
    <source>
        <dbReference type="ARBA" id="ARBA00093785"/>
    </source>
</evidence>
<evidence type="ECO:0000256" key="3">
    <source>
        <dbReference type="ARBA" id="ARBA00022795"/>
    </source>
</evidence>
<comment type="caution">
    <text evidence="9">The sequence shown here is derived from an EMBL/GenBank/DDBJ whole genome shotgun (WGS) entry which is preliminary data.</text>
</comment>
<keyword evidence="3" id="KW-1005">Bacterial flagellum biogenesis</keyword>
<sequence>MKQQLLEAILALTLKQQSALQQEDLEAFESLLEQKQEQIDALQALHEKMPEAKEERHEDLLKQIVALDTANNAEFNRQFEEVKANLQKTRQQIQDLRQRQHVNDVYNNPYDVSDEEGIFYDKR</sequence>
<dbReference type="RefSeq" id="WP_271012497.1">
    <property type="nucleotide sequence ID" value="NZ_JAQIFT010000046.1"/>
</dbReference>
<accession>A0AA42DNH9</accession>
<name>A0AA42DNH9_9FIRM</name>
<gene>
    <name evidence="9" type="ORF">PBV87_12510</name>
</gene>
<dbReference type="InterPro" id="IPR008622">
    <property type="entry name" value="FliT"/>
</dbReference>
<evidence type="ECO:0000256" key="2">
    <source>
        <dbReference type="ARBA" id="ARBA00022490"/>
    </source>
</evidence>
<keyword evidence="8" id="KW-0175">Coiled coil</keyword>
<dbReference type="Proteomes" id="UP001169242">
    <property type="component" value="Unassembled WGS sequence"/>
</dbReference>
<comment type="subcellular location">
    <subcellularLocation>
        <location evidence="1">Cytoplasm</location>
        <location evidence="1">Cytosol</location>
    </subcellularLocation>
</comment>
<reference evidence="9" key="1">
    <citation type="journal article" date="2023" name="Int. J. Syst. Evol. Microbiol.">
        <title>&lt;i&gt;Holtiella tumoricola&lt;/i&gt; gen. nov. sp. nov., isolated from a human clinical sample.</title>
        <authorList>
            <person name="Allen-Vercoe E."/>
            <person name="Daigneault M.C."/>
            <person name="Vancuren S.J."/>
            <person name="Cochrane K."/>
            <person name="O'Neal L.L."/>
            <person name="Sankaranarayanan K."/>
            <person name="Lawson P.A."/>
        </authorList>
    </citation>
    <scope>NUCLEOTIDE SEQUENCE</scope>
    <source>
        <strain evidence="9">CC70A</strain>
    </source>
</reference>
<evidence type="ECO:0000256" key="8">
    <source>
        <dbReference type="SAM" id="Coils"/>
    </source>
</evidence>
<keyword evidence="2" id="KW-0963">Cytoplasm</keyword>
<proteinExistence type="inferred from homology"/>
<organism evidence="9 10">
    <name type="scientific">Holtiella tumoricola</name>
    <dbReference type="NCBI Taxonomy" id="3018743"/>
    <lineage>
        <taxon>Bacteria</taxon>
        <taxon>Bacillati</taxon>
        <taxon>Bacillota</taxon>
        <taxon>Clostridia</taxon>
        <taxon>Lachnospirales</taxon>
        <taxon>Cellulosilyticaceae</taxon>
        <taxon>Holtiella</taxon>
    </lineage>
</organism>
<evidence type="ECO:0000256" key="5">
    <source>
        <dbReference type="ARBA" id="ARBA00093765"/>
    </source>
</evidence>
<comment type="similarity">
    <text evidence="6">Belongs to the bacillales FliT family.</text>
</comment>
<evidence type="ECO:0000256" key="4">
    <source>
        <dbReference type="ARBA" id="ARBA00023186"/>
    </source>
</evidence>
<feature type="coiled-coil region" evidence="8">
    <location>
        <begin position="18"/>
        <end position="99"/>
    </location>
</feature>
<dbReference type="AlphaFoldDB" id="A0AA42DNH9"/>
<keyword evidence="4" id="KW-0143">Chaperone</keyword>
<protein>
    <recommendedName>
        <fullName evidence="7">Flagellar protein FliT</fullName>
    </recommendedName>
</protein>
<dbReference type="EMBL" id="JAQIFT010000046">
    <property type="protein sequence ID" value="MDA3732309.1"/>
    <property type="molecule type" value="Genomic_DNA"/>
</dbReference>
<dbReference type="Pfam" id="PF05400">
    <property type="entry name" value="FliT"/>
    <property type="match status" value="1"/>
</dbReference>
<evidence type="ECO:0000313" key="9">
    <source>
        <dbReference type="EMBL" id="MDA3732309.1"/>
    </source>
</evidence>
<evidence type="ECO:0000313" key="10">
    <source>
        <dbReference type="Proteomes" id="UP001169242"/>
    </source>
</evidence>